<reference evidence="2" key="1">
    <citation type="submission" date="2019-10" db="EMBL/GenBank/DDBJ databases">
        <authorList>
            <consortium name="DOE Joint Genome Institute"/>
            <person name="Kuo A."/>
            <person name="Miyauchi S."/>
            <person name="Kiss E."/>
            <person name="Drula E."/>
            <person name="Kohler A."/>
            <person name="Sanchez-Garcia M."/>
            <person name="Andreopoulos B."/>
            <person name="Barry K.W."/>
            <person name="Bonito G."/>
            <person name="Buee M."/>
            <person name="Carver A."/>
            <person name="Chen C."/>
            <person name="Cichocki N."/>
            <person name="Clum A."/>
            <person name="Culley D."/>
            <person name="Crous P.W."/>
            <person name="Fauchery L."/>
            <person name="Girlanda M."/>
            <person name="Hayes R."/>
            <person name="Keri Z."/>
            <person name="LaButti K."/>
            <person name="Lipzen A."/>
            <person name="Lombard V."/>
            <person name="Magnuson J."/>
            <person name="Maillard F."/>
            <person name="Morin E."/>
            <person name="Murat C."/>
            <person name="Nolan M."/>
            <person name="Ohm R."/>
            <person name="Pangilinan J."/>
            <person name="Pereira M."/>
            <person name="Perotto S."/>
            <person name="Peter M."/>
            <person name="Riley R."/>
            <person name="Sitrit Y."/>
            <person name="Stielow B."/>
            <person name="Szollosi G."/>
            <person name="Zifcakova L."/>
            <person name="Stursova M."/>
            <person name="Spatafora J.W."/>
            <person name="Tedersoo L."/>
            <person name="Vaario L.-M."/>
            <person name="Yamada A."/>
            <person name="Yan M."/>
            <person name="Wang P."/>
            <person name="Xu J."/>
            <person name="Bruns T."/>
            <person name="Baldrian P."/>
            <person name="Vilgalys R."/>
            <person name="Henrissat B."/>
            <person name="Grigoriev I.V."/>
            <person name="Hibbett D."/>
            <person name="Nagy L.G."/>
            <person name="Martin F.M."/>
        </authorList>
    </citation>
    <scope>NUCLEOTIDE SEQUENCE</scope>
    <source>
        <strain evidence="2">BED1</strain>
    </source>
</reference>
<name>A0AAD4GA74_BOLED</name>
<comment type="caution">
    <text evidence="2">The sequence shown here is derived from an EMBL/GenBank/DDBJ whole genome shotgun (WGS) entry which is preliminary data.</text>
</comment>
<proteinExistence type="predicted"/>
<protein>
    <submittedName>
        <fullName evidence="2">Uncharacterized protein</fullName>
    </submittedName>
</protein>
<sequence length="414" mass="46494">MPTRISSKIEIKRKHIHCPKTRLPSQHKEFILPKSTKNCLGGEALGGDGKILNDPHDVADYVKIDQVLSLLADLPLDTLQVIEQFTADHFAILLTAIAEEYPRSHAKLTYLEEDKKLLVMQPSSTHEAFIVALTSAIGTFTNGIGYNPYNYNFGSSLNKSLFYTQPDGSSARAIPDYQLVMENNSNRAPGTPLIPKWIGEVSFTASPSYTRKHLRQVVKSQPSVDLAFMIRIEELPKWASPSKDARVQKLRSQPFRAYKDFIPALPAGSLGPVVVEDFTWISITRVTFELYLRRPDGRLVVDSSLQDNHSARGILFPTSAMENINLLLSKASECLIESLISEMEASQEDVQAIEQVRRSEARLEVPWDLVLRSFRSAVLTAAYERYIDWYGSGKRKPTTTDSSRKTLRSGRQVP</sequence>
<dbReference type="Proteomes" id="UP001194468">
    <property type="component" value="Unassembled WGS sequence"/>
</dbReference>
<evidence type="ECO:0000256" key="1">
    <source>
        <dbReference type="SAM" id="MobiDB-lite"/>
    </source>
</evidence>
<dbReference type="EMBL" id="WHUW01000048">
    <property type="protein sequence ID" value="KAF8431643.1"/>
    <property type="molecule type" value="Genomic_DNA"/>
</dbReference>
<dbReference type="AlphaFoldDB" id="A0AAD4GA74"/>
<feature type="region of interest" description="Disordered" evidence="1">
    <location>
        <begin position="394"/>
        <end position="414"/>
    </location>
</feature>
<reference evidence="2" key="2">
    <citation type="journal article" date="2020" name="Nat. Commun.">
        <title>Large-scale genome sequencing of mycorrhizal fungi provides insights into the early evolution of symbiotic traits.</title>
        <authorList>
            <person name="Miyauchi S."/>
            <person name="Kiss E."/>
            <person name="Kuo A."/>
            <person name="Drula E."/>
            <person name="Kohler A."/>
            <person name="Sanchez-Garcia M."/>
            <person name="Morin E."/>
            <person name="Andreopoulos B."/>
            <person name="Barry K.W."/>
            <person name="Bonito G."/>
            <person name="Buee M."/>
            <person name="Carver A."/>
            <person name="Chen C."/>
            <person name="Cichocki N."/>
            <person name="Clum A."/>
            <person name="Culley D."/>
            <person name="Crous P.W."/>
            <person name="Fauchery L."/>
            <person name="Girlanda M."/>
            <person name="Hayes R.D."/>
            <person name="Keri Z."/>
            <person name="LaButti K."/>
            <person name="Lipzen A."/>
            <person name="Lombard V."/>
            <person name="Magnuson J."/>
            <person name="Maillard F."/>
            <person name="Murat C."/>
            <person name="Nolan M."/>
            <person name="Ohm R.A."/>
            <person name="Pangilinan J."/>
            <person name="Pereira M.F."/>
            <person name="Perotto S."/>
            <person name="Peter M."/>
            <person name="Pfister S."/>
            <person name="Riley R."/>
            <person name="Sitrit Y."/>
            <person name="Stielow J.B."/>
            <person name="Szollosi G."/>
            <person name="Zifcakova L."/>
            <person name="Stursova M."/>
            <person name="Spatafora J.W."/>
            <person name="Tedersoo L."/>
            <person name="Vaario L.M."/>
            <person name="Yamada A."/>
            <person name="Yan M."/>
            <person name="Wang P."/>
            <person name="Xu J."/>
            <person name="Bruns T."/>
            <person name="Baldrian P."/>
            <person name="Vilgalys R."/>
            <person name="Dunand C."/>
            <person name="Henrissat B."/>
            <person name="Grigoriev I.V."/>
            <person name="Hibbett D."/>
            <person name="Nagy L.G."/>
            <person name="Martin F.M."/>
        </authorList>
    </citation>
    <scope>NUCLEOTIDE SEQUENCE</scope>
    <source>
        <strain evidence="2">BED1</strain>
    </source>
</reference>
<evidence type="ECO:0000313" key="2">
    <source>
        <dbReference type="EMBL" id="KAF8431643.1"/>
    </source>
</evidence>
<accession>A0AAD4GA74</accession>
<gene>
    <name evidence="2" type="ORF">L210DRAFT_989969</name>
</gene>
<keyword evidence="3" id="KW-1185">Reference proteome</keyword>
<evidence type="ECO:0000313" key="3">
    <source>
        <dbReference type="Proteomes" id="UP001194468"/>
    </source>
</evidence>
<organism evidence="2 3">
    <name type="scientific">Boletus edulis BED1</name>
    <dbReference type="NCBI Taxonomy" id="1328754"/>
    <lineage>
        <taxon>Eukaryota</taxon>
        <taxon>Fungi</taxon>
        <taxon>Dikarya</taxon>
        <taxon>Basidiomycota</taxon>
        <taxon>Agaricomycotina</taxon>
        <taxon>Agaricomycetes</taxon>
        <taxon>Agaricomycetidae</taxon>
        <taxon>Boletales</taxon>
        <taxon>Boletineae</taxon>
        <taxon>Boletaceae</taxon>
        <taxon>Boletoideae</taxon>
        <taxon>Boletus</taxon>
    </lineage>
</organism>